<gene>
    <name evidence="2" type="ORF">FO440_00090</name>
</gene>
<sequence length="119" mass="14135">METQTIENSLKHLNSLVLDGKLMEAFETYYHDNVEMQENDFAPTITKAKNRERELEFLQNVTEFRSAEVKGIAVADNISTVIWYYDYTHREWGEKNYTQVSVQFWQDGLIVKEQFIYPN</sequence>
<dbReference type="OrthoDB" id="336094at2"/>
<reference evidence="2 3" key="1">
    <citation type="submission" date="2019-07" db="EMBL/GenBank/DDBJ databases">
        <authorList>
            <person name="Huq M.A."/>
        </authorList>
    </citation>
    <scope>NUCLEOTIDE SEQUENCE [LARGE SCALE GENOMIC DNA]</scope>
    <source>
        <strain evidence="2 3">MAH-19</strain>
    </source>
</reference>
<dbReference type="Pfam" id="PF20409">
    <property type="entry name" value="SnoaL_5"/>
    <property type="match status" value="1"/>
</dbReference>
<dbReference type="AlphaFoldDB" id="A0A556MRX1"/>
<evidence type="ECO:0000313" key="3">
    <source>
        <dbReference type="Proteomes" id="UP000318733"/>
    </source>
</evidence>
<dbReference type="InterPro" id="IPR046860">
    <property type="entry name" value="SnoaL_5"/>
</dbReference>
<feature type="domain" description="SnoaL-like" evidence="1">
    <location>
        <begin position="11"/>
        <end position="117"/>
    </location>
</feature>
<dbReference type="PANTHER" id="PTHR34003:SF2">
    <property type="entry name" value="SNOAL-LIKE DOMAIN-CONTAINING PROTEIN"/>
    <property type="match status" value="1"/>
</dbReference>
<dbReference type="InterPro" id="IPR032710">
    <property type="entry name" value="NTF2-like_dom_sf"/>
</dbReference>
<dbReference type="SUPFAM" id="SSF54427">
    <property type="entry name" value="NTF2-like"/>
    <property type="match status" value="1"/>
</dbReference>
<evidence type="ECO:0000259" key="1">
    <source>
        <dbReference type="Pfam" id="PF20409"/>
    </source>
</evidence>
<dbReference type="Gene3D" id="3.10.450.50">
    <property type="match status" value="1"/>
</dbReference>
<dbReference type="Proteomes" id="UP000318733">
    <property type="component" value="Unassembled WGS sequence"/>
</dbReference>
<evidence type="ECO:0000313" key="2">
    <source>
        <dbReference type="EMBL" id="TSJ42627.1"/>
    </source>
</evidence>
<dbReference type="RefSeq" id="WP_144246198.1">
    <property type="nucleotide sequence ID" value="NZ_VLPK01000001.1"/>
</dbReference>
<dbReference type="EMBL" id="VLPK01000001">
    <property type="protein sequence ID" value="TSJ42627.1"/>
    <property type="molecule type" value="Genomic_DNA"/>
</dbReference>
<dbReference type="PANTHER" id="PTHR34003">
    <property type="entry name" value="BLL2395 PROTEIN"/>
    <property type="match status" value="1"/>
</dbReference>
<name>A0A556MRX1_9SPHI</name>
<proteinExistence type="predicted"/>
<organism evidence="2 3">
    <name type="scientific">Mucilaginibacter corticis</name>
    <dbReference type="NCBI Taxonomy" id="2597670"/>
    <lineage>
        <taxon>Bacteria</taxon>
        <taxon>Pseudomonadati</taxon>
        <taxon>Bacteroidota</taxon>
        <taxon>Sphingobacteriia</taxon>
        <taxon>Sphingobacteriales</taxon>
        <taxon>Sphingobacteriaceae</taxon>
        <taxon>Mucilaginibacter</taxon>
    </lineage>
</organism>
<accession>A0A556MRX1</accession>
<comment type="caution">
    <text evidence="2">The sequence shown here is derived from an EMBL/GenBank/DDBJ whole genome shotgun (WGS) entry which is preliminary data.</text>
</comment>
<keyword evidence="3" id="KW-1185">Reference proteome</keyword>
<protein>
    <submittedName>
        <fullName evidence="2">Nuclear transport factor 2 family protein</fullName>
    </submittedName>
</protein>